<evidence type="ECO:0000256" key="1">
    <source>
        <dbReference type="ARBA" id="ARBA00004651"/>
    </source>
</evidence>
<dbReference type="Pfam" id="PF07690">
    <property type="entry name" value="MFS_1"/>
    <property type="match status" value="1"/>
</dbReference>
<dbReference type="Gene3D" id="1.20.1250.20">
    <property type="entry name" value="MFS general substrate transporter like domains"/>
    <property type="match status" value="1"/>
</dbReference>
<organism evidence="7 8">
    <name type="scientific">Geodermatophilus siccatus</name>
    <dbReference type="NCBI Taxonomy" id="1137991"/>
    <lineage>
        <taxon>Bacteria</taxon>
        <taxon>Bacillati</taxon>
        <taxon>Actinomycetota</taxon>
        <taxon>Actinomycetes</taxon>
        <taxon>Geodermatophilales</taxon>
        <taxon>Geodermatophilaceae</taxon>
        <taxon>Geodermatophilus</taxon>
    </lineage>
</organism>
<feature type="transmembrane region" description="Helical" evidence="5">
    <location>
        <begin position="355"/>
        <end position="377"/>
    </location>
</feature>
<evidence type="ECO:0000313" key="8">
    <source>
        <dbReference type="Proteomes" id="UP000198680"/>
    </source>
</evidence>
<comment type="subcellular location">
    <subcellularLocation>
        <location evidence="1">Cell membrane</location>
        <topology evidence="1">Multi-pass membrane protein</topology>
    </subcellularLocation>
</comment>
<keyword evidence="8" id="KW-1185">Reference proteome</keyword>
<feature type="transmembrane region" description="Helical" evidence="5">
    <location>
        <begin position="326"/>
        <end position="349"/>
    </location>
</feature>
<sequence length="464" mass="46409">MDASTVPGILDRAHRRTTAGLLMLVTFIAFEAMAVGTAMPTAVAELDGLAWYGWPFSAFLVASVVGMVVGGDAGDRRGPRSALPWGVAAFAAGLLVAGLAGSMAVFVAGRALQGLGAGVMVVLLYVIAGQAYDSSLRPRLFGAISAAWVLPALVGPVLAGLVTTHASWRLVFLGLLPLIVLGALLVLSAGRSLTAPDSPPPPARGRRWCAVLAGLGIAALQYAGQRLDLVAVPVAVVGAGALLAGLRPLLPRGTARVAPGLPAVVASRGLLAGAFFGMDALIPLLLTTVHGYSPTAAGLPLTAGAVGWALASQMQGRFAQVPRERLLRLGFVLLAVGLAATVLAAVPALGGWPAYLTWALAGLGMGFGMPSVGVLLLEQSPEHRRGADSAALQIADVTLSALSIGLAGVLVAAATQGLLGLPAAVAASIAVCTALALLGARLAGRAAAPPREAVRGAGTTLAAS</sequence>
<dbReference type="PRINTS" id="PR01036">
    <property type="entry name" value="TCRTETB"/>
</dbReference>
<evidence type="ECO:0000313" key="7">
    <source>
        <dbReference type="EMBL" id="SDL53485.1"/>
    </source>
</evidence>
<dbReference type="InterPro" id="IPR005829">
    <property type="entry name" value="Sugar_transporter_CS"/>
</dbReference>
<feature type="transmembrane region" description="Helical" evidence="5">
    <location>
        <begin position="168"/>
        <end position="187"/>
    </location>
</feature>
<feature type="transmembrane region" description="Helical" evidence="5">
    <location>
        <begin position="230"/>
        <end position="250"/>
    </location>
</feature>
<feature type="domain" description="Major facilitator superfamily (MFS) profile" evidence="6">
    <location>
        <begin position="1"/>
        <end position="451"/>
    </location>
</feature>
<evidence type="ECO:0000256" key="2">
    <source>
        <dbReference type="ARBA" id="ARBA00022692"/>
    </source>
</evidence>
<dbReference type="RefSeq" id="WP_091212593.1">
    <property type="nucleotide sequence ID" value="NZ_FNHE01000001.1"/>
</dbReference>
<gene>
    <name evidence="7" type="ORF">SAMN05660642_00156</name>
</gene>
<keyword evidence="3 5" id="KW-1133">Transmembrane helix</keyword>
<keyword evidence="2 5" id="KW-0812">Transmembrane</keyword>
<dbReference type="AlphaFoldDB" id="A0A1G9KVU9"/>
<feature type="transmembrane region" description="Helical" evidence="5">
    <location>
        <begin position="140"/>
        <end position="162"/>
    </location>
</feature>
<feature type="transmembrane region" description="Helical" evidence="5">
    <location>
        <begin position="21"/>
        <end position="43"/>
    </location>
</feature>
<dbReference type="PANTHER" id="PTHR23501">
    <property type="entry name" value="MAJOR FACILITATOR SUPERFAMILY"/>
    <property type="match status" value="1"/>
</dbReference>
<dbReference type="EMBL" id="FNHE01000001">
    <property type="protein sequence ID" value="SDL53485.1"/>
    <property type="molecule type" value="Genomic_DNA"/>
</dbReference>
<reference evidence="8" key="1">
    <citation type="submission" date="2016-10" db="EMBL/GenBank/DDBJ databases">
        <authorList>
            <person name="Varghese N."/>
            <person name="Submissions S."/>
        </authorList>
    </citation>
    <scope>NUCLEOTIDE SEQUENCE [LARGE SCALE GENOMIC DNA]</scope>
    <source>
        <strain evidence="8">DSM 45419</strain>
    </source>
</reference>
<dbReference type="STRING" id="1137991.SAMN05660642_00156"/>
<dbReference type="Proteomes" id="UP000198680">
    <property type="component" value="Unassembled WGS sequence"/>
</dbReference>
<feature type="transmembrane region" description="Helical" evidence="5">
    <location>
        <begin position="389"/>
        <end position="413"/>
    </location>
</feature>
<accession>A0A1G9KVU9</accession>
<feature type="transmembrane region" description="Helical" evidence="5">
    <location>
        <begin position="82"/>
        <end position="105"/>
    </location>
</feature>
<evidence type="ECO:0000256" key="5">
    <source>
        <dbReference type="SAM" id="Phobius"/>
    </source>
</evidence>
<proteinExistence type="predicted"/>
<evidence type="ECO:0000259" key="6">
    <source>
        <dbReference type="PROSITE" id="PS50850"/>
    </source>
</evidence>
<dbReference type="PROSITE" id="PS50850">
    <property type="entry name" value="MFS"/>
    <property type="match status" value="1"/>
</dbReference>
<name>A0A1G9KVU9_9ACTN</name>
<dbReference type="SUPFAM" id="SSF103473">
    <property type="entry name" value="MFS general substrate transporter"/>
    <property type="match status" value="1"/>
</dbReference>
<dbReference type="PROSITE" id="PS00217">
    <property type="entry name" value="SUGAR_TRANSPORT_2"/>
    <property type="match status" value="2"/>
</dbReference>
<feature type="transmembrane region" description="Helical" evidence="5">
    <location>
        <begin position="295"/>
        <end position="314"/>
    </location>
</feature>
<dbReference type="GO" id="GO:0022857">
    <property type="term" value="F:transmembrane transporter activity"/>
    <property type="evidence" value="ECO:0007669"/>
    <property type="project" value="InterPro"/>
</dbReference>
<feature type="transmembrane region" description="Helical" evidence="5">
    <location>
        <begin position="49"/>
        <end position="70"/>
    </location>
</feature>
<evidence type="ECO:0000256" key="3">
    <source>
        <dbReference type="ARBA" id="ARBA00022989"/>
    </source>
</evidence>
<feature type="transmembrane region" description="Helical" evidence="5">
    <location>
        <begin position="270"/>
        <end position="289"/>
    </location>
</feature>
<keyword evidence="4 5" id="KW-0472">Membrane</keyword>
<dbReference type="InterPro" id="IPR020846">
    <property type="entry name" value="MFS_dom"/>
</dbReference>
<dbReference type="InterPro" id="IPR036259">
    <property type="entry name" value="MFS_trans_sf"/>
</dbReference>
<dbReference type="OrthoDB" id="9778875at2"/>
<feature type="transmembrane region" description="Helical" evidence="5">
    <location>
        <begin position="419"/>
        <end position="440"/>
    </location>
</feature>
<evidence type="ECO:0000256" key="4">
    <source>
        <dbReference type="ARBA" id="ARBA00023136"/>
    </source>
</evidence>
<dbReference type="PANTHER" id="PTHR23501:SF154">
    <property type="entry name" value="MULTIDRUG-EFFLUX TRANSPORTER RV1634-RELATED"/>
    <property type="match status" value="1"/>
</dbReference>
<feature type="transmembrane region" description="Helical" evidence="5">
    <location>
        <begin position="111"/>
        <end position="128"/>
    </location>
</feature>
<dbReference type="InterPro" id="IPR011701">
    <property type="entry name" value="MFS"/>
</dbReference>
<protein>
    <submittedName>
        <fullName evidence="7">Predicted arabinose efflux permease, MFS family</fullName>
    </submittedName>
</protein>
<dbReference type="GO" id="GO:0005886">
    <property type="term" value="C:plasma membrane"/>
    <property type="evidence" value="ECO:0007669"/>
    <property type="project" value="UniProtKB-SubCell"/>
</dbReference>
<feature type="transmembrane region" description="Helical" evidence="5">
    <location>
        <begin position="208"/>
        <end position="224"/>
    </location>
</feature>